<evidence type="ECO:0000256" key="1">
    <source>
        <dbReference type="SAM" id="MobiDB-lite"/>
    </source>
</evidence>
<gene>
    <name evidence="3" type="ORF">KQ657_002958</name>
</gene>
<keyword evidence="2" id="KW-1133">Transmembrane helix</keyword>
<dbReference type="GeneID" id="66116332"/>
<keyword evidence="2" id="KW-0472">Membrane</keyword>
<organism evidence="3 4">
    <name type="scientific">Scheffersomyces spartinae</name>
    <dbReference type="NCBI Taxonomy" id="45513"/>
    <lineage>
        <taxon>Eukaryota</taxon>
        <taxon>Fungi</taxon>
        <taxon>Dikarya</taxon>
        <taxon>Ascomycota</taxon>
        <taxon>Saccharomycotina</taxon>
        <taxon>Pichiomycetes</taxon>
        <taxon>Debaryomycetaceae</taxon>
        <taxon>Scheffersomyces</taxon>
    </lineage>
</organism>
<proteinExistence type="predicted"/>
<evidence type="ECO:0000313" key="3">
    <source>
        <dbReference type="EMBL" id="KAG7191566.1"/>
    </source>
</evidence>
<feature type="compositionally biased region" description="Polar residues" evidence="1">
    <location>
        <begin position="103"/>
        <end position="122"/>
    </location>
</feature>
<comment type="caution">
    <text evidence="3">The sequence shown here is derived from an EMBL/GenBank/DDBJ whole genome shotgun (WGS) entry which is preliminary data.</text>
</comment>
<dbReference type="EMBL" id="JAHMUF010000026">
    <property type="protein sequence ID" value="KAG7191566.1"/>
    <property type="molecule type" value="Genomic_DNA"/>
</dbReference>
<dbReference type="OrthoDB" id="4022834at2759"/>
<sequence length="122" mass="13351">MALQFKKGNRNMKFALTSGAIIVGGVFLILKSYPHVKAALFSKGTSTTVSEADDSTPVELNKEDSEDEVVPELILNESLVNIELMSEDELKKWLSEKEINPPSDASHSNLVSLVKSIQETST</sequence>
<keyword evidence="4" id="KW-1185">Reference proteome</keyword>
<reference evidence="3" key="1">
    <citation type="submission" date="2021-03" db="EMBL/GenBank/DDBJ databases">
        <authorList>
            <person name="Palmer J.M."/>
        </authorList>
    </citation>
    <scope>NUCLEOTIDE SEQUENCE</scope>
    <source>
        <strain evidence="3">ARV_011</strain>
    </source>
</reference>
<name>A0A9P7V5K3_9ASCO</name>
<dbReference type="AlphaFoldDB" id="A0A9P7V5K3"/>
<evidence type="ECO:0000313" key="4">
    <source>
        <dbReference type="Proteomes" id="UP000790833"/>
    </source>
</evidence>
<feature type="transmembrane region" description="Helical" evidence="2">
    <location>
        <begin position="12"/>
        <end position="30"/>
    </location>
</feature>
<dbReference type="Proteomes" id="UP000790833">
    <property type="component" value="Unassembled WGS sequence"/>
</dbReference>
<dbReference type="RefSeq" id="XP_043047118.1">
    <property type="nucleotide sequence ID" value="XM_043193699.1"/>
</dbReference>
<evidence type="ECO:0000256" key="2">
    <source>
        <dbReference type="SAM" id="Phobius"/>
    </source>
</evidence>
<protein>
    <submittedName>
        <fullName evidence="3">Uncharacterized protein</fullName>
    </submittedName>
</protein>
<keyword evidence="2" id="KW-0812">Transmembrane</keyword>
<feature type="region of interest" description="Disordered" evidence="1">
    <location>
        <begin position="99"/>
        <end position="122"/>
    </location>
</feature>
<accession>A0A9P7V5K3</accession>